<dbReference type="AlphaFoldDB" id="A0AAV5A7W5"/>
<organism evidence="14 15">
    <name type="scientific">Clathrus columnatus</name>
    <dbReference type="NCBI Taxonomy" id="1419009"/>
    <lineage>
        <taxon>Eukaryota</taxon>
        <taxon>Fungi</taxon>
        <taxon>Dikarya</taxon>
        <taxon>Basidiomycota</taxon>
        <taxon>Agaricomycotina</taxon>
        <taxon>Agaricomycetes</taxon>
        <taxon>Phallomycetidae</taxon>
        <taxon>Phallales</taxon>
        <taxon>Clathraceae</taxon>
        <taxon>Clathrus</taxon>
    </lineage>
</organism>
<dbReference type="EC" id="2.4.1.173" evidence="4"/>
<evidence type="ECO:0000256" key="10">
    <source>
        <dbReference type="ARBA" id="ARBA00047886"/>
    </source>
</evidence>
<evidence type="ECO:0000256" key="4">
    <source>
        <dbReference type="ARBA" id="ARBA00012650"/>
    </source>
</evidence>
<feature type="compositionally biased region" description="Basic residues" evidence="12">
    <location>
        <begin position="64"/>
        <end position="75"/>
    </location>
</feature>
<dbReference type="SMART" id="SM00568">
    <property type="entry name" value="GRAM"/>
    <property type="match status" value="1"/>
</dbReference>
<evidence type="ECO:0000256" key="8">
    <source>
        <dbReference type="ARBA" id="ARBA00023136"/>
    </source>
</evidence>
<comment type="catalytic activity">
    <reaction evidence="10">
        <text>ergosterol + UDP-alpha-D-glucose = ergosteryl 3-beta-D-glucoside + UDP + H(+)</text>
        <dbReference type="Rhea" id="RHEA:61836"/>
        <dbReference type="ChEBI" id="CHEBI:15378"/>
        <dbReference type="ChEBI" id="CHEBI:16933"/>
        <dbReference type="ChEBI" id="CHEBI:52973"/>
        <dbReference type="ChEBI" id="CHEBI:58223"/>
        <dbReference type="ChEBI" id="CHEBI:58885"/>
    </reaction>
    <physiologicalReaction direction="left-to-right" evidence="10">
        <dbReference type="Rhea" id="RHEA:61837"/>
    </physiologicalReaction>
</comment>
<dbReference type="Proteomes" id="UP001050691">
    <property type="component" value="Unassembled WGS sequence"/>
</dbReference>
<dbReference type="InterPro" id="IPR048065">
    <property type="entry name" value="ATG26_PH_GRAM2"/>
</dbReference>
<evidence type="ECO:0000313" key="14">
    <source>
        <dbReference type="EMBL" id="GJJ09558.1"/>
    </source>
</evidence>
<dbReference type="Gene3D" id="2.30.29.30">
    <property type="entry name" value="Pleckstrin-homology domain (PH domain)/Phosphotyrosine-binding domain (PTB)"/>
    <property type="match status" value="1"/>
</dbReference>
<feature type="region of interest" description="Disordered" evidence="12">
    <location>
        <begin position="152"/>
        <end position="175"/>
    </location>
</feature>
<feature type="compositionally biased region" description="Low complexity" evidence="12">
    <location>
        <begin position="474"/>
        <end position="483"/>
    </location>
</feature>
<feature type="domain" description="GRAM" evidence="13">
    <location>
        <begin position="608"/>
        <end position="674"/>
    </location>
</feature>
<feature type="compositionally biased region" description="Basic and acidic residues" evidence="12">
    <location>
        <begin position="76"/>
        <end position="103"/>
    </location>
</feature>
<evidence type="ECO:0000256" key="5">
    <source>
        <dbReference type="ARBA" id="ARBA00022490"/>
    </source>
</evidence>
<comment type="catalytic activity">
    <reaction evidence="11">
        <text>a sterol + UDP-alpha-D-glucose = a sterol 3-beta-D-glucoside + UDP + H(+)</text>
        <dbReference type="Rhea" id="RHEA:22724"/>
        <dbReference type="ChEBI" id="CHEBI:15378"/>
        <dbReference type="ChEBI" id="CHEBI:15889"/>
        <dbReference type="ChEBI" id="CHEBI:37424"/>
        <dbReference type="ChEBI" id="CHEBI:58223"/>
        <dbReference type="ChEBI" id="CHEBI:58885"/>
        <dbReference type="EC" id="2.4.1.173"/>
    </reaction>
    <physiologicalReaction direction="left-to-right" evidence="11">
        <dbReference type="Rhea" id="RHEA:22725"/>
    </physiologicalReaction>
</comment>
<accession>A0AAV5A7W5</accession>
<dbReference type="GO" id="GO:0005975">
    <property type="term" value="P:carbohydrate metabolic process"/>
    <property type="evidence" value="ECO:0007669"/>
    <property type="project" value="InterPro"/>
</dbReference>
<dbReference type="InterPro" id="IPR010610">
    <property type="entry name" value="EryCIII-like_C"/>
</dbReference>
<feature type="region of interest" description="Disordered" evidence="12">
    <location>
        <begin position="1236"/>
        <end position="1267"/>
    </location>
</feature>
<sequence>MSRSPQPSLPSASNVPSEGGNSIKSRKLAEEPSLPLSESIVKRTMGKLSFTVPSSLSKSEVTKSARRKRRSSLTKRGKDERTFRYEESERKLNSLDLASHDISHSPFIRPPSPEDSSSQSMRAALSDFGGTGSMHPGTQTLIQALQALPWTEEEPDDAGDSEGSTDTDNESSRRAVYRSTQVMGSRTASESTILRDIITSPSVFGGPPRVDIEVPLPENGIRGLNDAVLGDVMAGNGDLNISPSGRRTELARKLCEVFEMDGISQVVAGENTKVGIAAEKSSQNQTGFKDPYFPRGVVDLRYVGLKLRTRDRVISLLADSTPNRDEWMKTIQKVVFKAQNMGESVKIAIPYSLIVDVDKSSTTAFNELLEVKVIDKGVIYSVDSYYFAYFRDLPQAVEQIRGMVRQFQQSPDLNHLEIKDSTAIRASHLHEDQISSERLASNRGPSSRLYSLLKTFSTFNTSNVSEHSEHQATSSSMPAPSRSSIHHTDSDNQPKSNKSTAPADPSMVSESPNAISSLSSSHTYPPPPSPGAFPSGESRGSWSVPVPSWLKVPGRRVLDGINILNMLTSSDHVKEIYTAAPSEVTEDVNNMEFSLIESKEGIDSDISSKFYSSFALDEKESLLGVIPGYLFRALPVWGKFYISSSYLCFRSSKSLTKTRMMIPIRDILNSESAKGYRFGMFGLVVIIKGHEELFFEFGSASRRDSCAELLQKQLDQIHICQQKDEHHGSFIETKPESSFSDGLELPNPLVQFDTTPVTHSQNDPLPVAMFTSFTSTSSTFLTFKPSKPLHFTFLTIGSRGDVQPYIALGKRLLQEGHRVRIATHGEFQSWIESYGIEFAFVGGDPAELMRICVENGMFTVSFLKESAAKFRGWIDDLLKTSWDACQGTDVLIESPSAMGGIHIAEALKIPYFRAFTMPWSRTRAYPHAFAVPEHKMGGGYNYMTYVLFDQVFWRGTAGQINRWRRKTLKLRSTSLDKMEQHKVPFLYNFSPFIVPPPLDCLTLIRPVGYWFLDDADVSANKWIPPPELLRFIEKARTLGKKLVYVGFGSIVVSDPEGMTRCVVEAIETSGVHAILSKGWSDRLSSKKTHSEESEEQYPDVIFPIASIPHDWLFSKIDAACHHGGAGTTGASLRAGIPTIIKPFFGDQFFWGDRVEALGVGTSIRKLTVESLTIALVTATTDFRQISRAKLVGQTIRAEDGVGKAVEAIYRDLEYARSLIKRDDAVADICEDSKPLPSGLDTRRSSESVGPASEGWSVISEHMDRDRC</sequence>
<keyword evidence="8" id="KW-0472">Membrane</keyword>
<feature type="compositionally biased region" description="Polar residues" evidence="12">
    <location>
        <begin position="1"/>
        <end position="23"/>
    </location>
</feature>
<feature type="region of interest" description="Disordered" evidence="12">
    <location>
        <begin position="462"/>
        <end position="538"/>
    </location>
</feature>
<dbReference type="InterPro" id="IPR004276">
    <property type="entry name" value="GlycoTrans_28_N"/>
</dbReference>
<dbReference type="EMBL" id="BPWL01000004">
    <property type="protein sequence ID" value="GJJ09558.1"/>
    <property type="molecule type" value="Genomic_DNA"/>
</dbReference>
<dbReference type="CDD" id="cd03784">
    <property type="entry name" value="GT1_Gtf-like"/>
    <property type="match status" value="1"/>
</dbReference>
<dbReference type="Pfam" id="PF02893">
    <property type="entry name" value="GRAM"/>
    <property type="match status" value="1"/>
</dbReference>
<dbReference type="InterPro" id="IPR002213">
    <property type="entry name" value="UDP_glucos_trans"/>
</dbReference>
<dbReference type="CDD" id="cd13216">
    <property type="entry name" value="PH-GRAM2_AGT26"/>
    <property type="match status" value="1"/>
</dbReference>
<evidence type="ECO:0000256" key="3">
    <source>
        <dbReference type="ARBA" id="ARBA00006962"/>
    </source>
</evidence>
<dbReference type="InterPro" id="IPR011993">
    <property type="entry name" value="PH-like_dom_sf"/>
</dbReference>
<dbReference type="Gene3D" id="3.40.50.2000">
    <property type="entry name" value="Glycogen Phosphorylase B"/>
    <property type="match status" value="2"/>
</dbReference>
<dbReference type="PANTHER" id="PTHR48050">
    <property type="entry name" value="STEROL 3-BETA-GLUCOSYLTRANSFERASE"/>
    <property type="match status" value="1"/>
</dbReference>
<evidence type="ECO:0000256" key="7">
    <source>
        <dbReference type="ARBA" id="ARBA00022679"/>
    </source>
</evidence>
<evidence type="ECO:0000259" key="13">
    <source>
        <dbReference type="SMART" id="SM00568"/>
    </source>
</evidence>
<dbReference type="PANTHER" id="PTHR48050:SF25">
    <property type="entry name" value="STEROL 3-BETA-GLUCOSYLTRANSFERASE"/>
    <property type="match status" value="1"/>
</dbReference>
<dbReference type="GO" id="GO:0016906">
    <property type="term" value="F:sterol 3-beta-glucosyltransferase activity"/>
    <property type="evidence" value="ECO:0007669"/>
    <property type="project" value="UniProtKB-EC"/>
</dbReference>
<evidence type="ECO:0000256" key="11">
    <source>
        <dbReference type="ARBA" id="ARBA00049453"/>
    </source>
</evidence>
<dbReference type="Pfam" id="PF06722">
    <property type="entry name" value="EryCIII-like_C"/>
    <property type="match status" value="1"/>
</dbReference>
<evidence type="ECO:0000256" key="2">
    <source>
        <dbReference type="ARBA" id="ARBA00004496"/>
    </source>
</evidence>
<comment type="similarity">
    <text evidence="3">Belongs to the glycosyltransferase 28 family.</text>
</comment>
<dbReference type="InterPro" id="IPR050426">
    <property type="entry name" value="Glycosyltransferase_28"/>
</dbReference>
<dbReference type="GO" id="GO:0016125">
    <property type="term" value="P:sterol metabolic process"/>
    <property type="evidence" value="ECO:0007669"/>
    <property type="project" value="TreeGrafter"/>
</dbReference>
<evidence type="ECO:0000256" key="1">
    <source>
        <dbReference type="ARBA" id="ARBA00004170"/>
    </source>
</evidence>
<dbReference type="FunFam" id="3.40.50.2000:FF:000009">
    <property type="entry name" value="Sterol 3-beta-glucosyltransferase UGT80A2"/>
    <property type="match status" value="1"/>
</dbReference>
<evidence type="ECO:0000256" key="12">
    <source>
        <dbReference type="SAM" id="MobiDB-lite"/>
    </source>
</evidence>
<dbReference type="SUPFAM" id="SSF53756">
    <property type="entry name" value="UDP-Glycosyltransferase/glycogen phosphorylase"/>
    <property type="match status" value="1"/>
</dbReference>
<proteinExistence type="inferred from homology"/>
<dbReference type="InterPro" id="IPR004182">
    <property type="entry name" value="GRAM"/>
</dbReference>
<evidence type="ECO:0000256" key="9">
    <source>
        <dbReference type="ARBA" id="ARBA00029843"/>
    </source>
</evidence>
<keyword evidence="5" id="KW-0963">Cytoplasm</keyword>
<gene>
    <name evidence="14" type="ORF">Clacol_003781</name>
</gene>
<protein>
    <recommendedName>
        <fullName evidence="4">sterol 3beta-glucosyltransferase</fullName>
        <ecNumber evidence="4">2.4.1.173</ecNumber>
    </recommendedName>
    <alternativeName>
        <fullName evidence="9">Autophagy-related protein 26</fullName>
    </alternativeName>
</protein>
<comment type="caution">
    <text evidence="14">The sequence shown here is derived from an EMBL/GenBank/DDBJ whole genome shotgun (WGS) entry which is preliminary data.</text>
</comment>
<dbReference type="FunFam" id="3.40.50.2000:FF:000029">
    <property type="entry name" value="Sterol 3-beta-glucosyltransferase"/>
    <property type="match status" value="1"/>
</dbReference>
<keyword evidence="6" id="KW-0328">Glycosyltransferase</keyword>
<keyword evidence="15" id="KW-1185">Reference proteome</keyword>
<dbReference type="GO" id="GO:0016020">
    <property type="term" value="C:membrane"/>
    <property type="evidence" value="ECO:0007669"/>
    <property type="project" value="UniProtKB-SubCell"/>
</dbReference>
<keyword evidence="7" id="KW-0808">Transferase</keyword>
<comment type="subcellular location">
    <subcellularLocation>
        <location evidence="2">Cytoplasm</location>
    </subcellularLocation>
    <subcellularLocation>
        <location evidence="1">Membrane</location>
        <topology evidence="1">Peripheral membrane protein</topology>
    </subcellularLocation>
</comment>
<dbReference type="GO" id="GO:0005737">
    <property type="term" value="C:cytoplasm"/>
    <property type="evidence" value="ECO:0007669"/>
    <property type="project" value="UniProtKB-SubCell"/>
</dbReference>
<feature type="region of interest" description="Disordered" evidence="12">
    <location>
        <begin position="1"/>
        <end position="137"/>
    </location>
</feature>
<reference evidence="14" key="1">
    <citation type="submission" date="2021-10" db="EMBL/GenBank/DDBJ databases">
        <title>De novo Genome Assembly of Clathrus columnatus (Basidiomycota, Fungi) Using Illumina and Nanopore Sequence Data.</title>
        <authorList>
            <person name="Ogiso-Tanaka E."/>
            <person name="Itagaki H."/>
            <person name="Hosoya T."/>
            <person name="Hosaka K."/>
        </authorList>
    </citation>
    <scope>NUCLEOTIDE SEQUENCE</scope>
    <source>
        <strain evidence="14">MO-923</strain>
    </source>
</reference>
<evidence type="ECO:0000256" key="6">
    <source>
        <dbReference type="ARBA" id="ARBA00022676"/>
    </source>
</evidence>
<name>A0AAV5A7W5_9AGAM</name>
<evidence type="ECO:0000313" key="15">
    <source>
        <dbReference type="Proteomes" id="UP001050691"/>
    </source>
</evidence>
<feature type="compositionally biased region" description="Acidic residues" evidence="12">
    <location>
        <begin position="152"/>
        <end position="169"/>
    </location>
</feature>
<dbReference type="Pfam" id="PF03033">
    <property type="entry name" value="Glyco_transf_28"/>
    <property type="match status" value="1"/>
</dbReference>
<dbReference type="FunFam" id="2.30.29.30:FF:000303">
    <property type="entry name" value="Sterol 3-beta-glucosyltransferase"/>
    <property type="match status" value="1"/>
</dbReference>